<evidence type="ECO:0000256" key="7">
    <source>
        <dbReference type="ARBA" id="ARBA00023306"/>
    </source>
</evidence>
<keyword evidence="7 8" id="KW-0131">Cell cycle</keyword>
<comment type="function">
    <text evidence="8 10">Essential cell division protein that forms a contractile ring structure (Z ring) at the future cell division site. The regulation of the ring assembly controls the timing and the location of cell division. One of the functions of the FtsZ ring is to recruit other cell division proteins to the septum to produce a new cell wall between the dividing cells. Binds GTP and shows GTPase activity.</text>
</comment>
<feature type="binding site" evidence="8">
    <location>
        <begin position="109"/>
        <end position="111"/>
    </location>
    <ligand>
        <name>GTP</name>
        <dbReference type="ChEBI" id="CHEBI:37565"/>
    </ligand>
</feature>
<dbReference type="GO" id="GO:0051258">
    <property type="term" value="P:protein polymerization"/>
    <property type="evidence" value="ECO:0007669"/>
    <property type="project" value="UniProtKB-UniRule"/>
</dbReference>
<feature type="binding site" evidence="8">
    <location>
        <position position="144"/>
    </location>
    <ligand>
        <name>GTP</name>
        <dbReference type="ChEBI" id="CHEBI:37565"/>
    </ligand>
</feature>
<dbReference type="InterPro" id="IPR045061">
    <property type="entry name" value="FtsZ/CetZ"/>
</dbReference>
<dbReference type="EMBL" id="FXAM01000001">
    <property type="protein sequence ID" value="SMF93788.1"/>
    <property type="molecule type" value="Genomic_DNA"/>
</dbReference>
<dbReference type="InterPro" id="IPR036525">
    <property type="entry name" value="Tubulin/FtsZ_GTPase_sf"/>
</dbReference>
<dbReference type="PANTHER" id="PTHR30314:SF3">
    <property type="entry name" value="MITOCHONDRIAL DIVISION PROTEIN FSZA"/>
    <property type="match status" value="1"/>
</dbReference>
<evidence type="ECO:0000256" key="10">
    <source>
        <dbReference type="RuleBase" id="RU000631"/>
    </source>
</evidence>
<dbReference type="NCBIfam" id="TIGR00065">
    <property type="entry name" value="ftsZ"/>
    <property type="match status" value="1"/>
</dbReference>
<protein>
    <recommendedName>
        <fullName evidence="8 9">Cell division protein FtsZ</fullName>
    </recommendedName>
</protein>
<keyword evidence="4 8" id="KW-0547">Nucleotide-binding</keyword>
<keyword evidence="2 8" id="KW-0963">Cytoplasm</keyword>
<dbReference type="SMART" id="SM00864">
    <property type="entry name" value="Tubulin"/>
    <property type="match status" value="1"/>
</dbReference>
<dbReference type="PRINTS" id="PR00423">
    <property type="entry name" value="CELLDVISFTSZ"/>
</dbReference>
<evidence type="ECO:0000313" key="14">
    <source>
        <dbReference type="Proteomes" id="UP000192923"/>
    </source>
</evidence>
<evidence type="ECO:0000256" key="4">
    <source>
        <dbReference type="ARBA" id="ARBA00022741"/>
    </source>
</evidence>
<comment type="subunit">
    <text evidence="8">Homodimer. Polymerizes to form a dynamic ring structure in a strictly GTP-dependent manner. Interacts directly with several other division proteins.</text>
</comment>
<feature type="domain" description="Tubulin/FtsZ 2-layer sandwich" evidence="12">
    <location>
        <begin position="208"/>
        <end position="326"/>
    </location>
</feature>
<dbReference type="SUPFAM" id="SSF52490">
    <property type="entry name" value="Tubulin nucleotide-binding domain-like"/>
    <property type="match status" value="1"/>
</dbReference>
<dbReference type="FunFam" id="3.40.50.1440:FF:000023">
    <property type="entry name" value="Cell division protein FtsZ"/>
    <property type="match status" value="1"/>
</dbReference>
<dbReference type="Pfam" id="PF12327">
    <property type="entry name" value="FtsZ_C"/>
    <property type="match status" value="1"/>
</dbReference>
<keyword evidence="3 8" id="KW-0132">Cell division</keyword>
<dbReference type="GO" id="GO:0043093">
    <property type="term" value="P:FtsZ-dependent cytokinesis"/>
    <property type="evidence" value="ECO:0007669"/>
    <property type="project" value="UniProtKB-UniRule"/>
</dbReference>
<dbReference type="SMART" id="SM00865">
    <property type="entry name" value="Tubulin_C"/>
    <property type="match status" value="1"/>
</dbReference>
<dbReference type="CDD" id="cd02201">
    <property type="entry name" value="FtsZ_type1"/>
    <property type="match status" value="1"/>
</dbReference>
<evidence type="ECO:0000256" key="5">
    <source>
        <dbReference type="ARBA" id="ARBA00023134"/>
    </source>
</evidence>
<evidence type="ECO:0000259" key="11">
    <source>
        <dbReference type="SMART" id="SM00864"/>
    </source>
</evidence>
<feature type="domain" description="Tubulin/FtsZ GTPase" evidence="11">
    <location>
        <begin position="14"/>
        <end position="206"/>
    </location>
</feature>
<dbReference type="PROSITE" id="PS01135">
    <property type="entry name" value="FTSZ_2"/>
    <property type="match status" value="1"/>
</dbReference>
<reference evidence="13 14" key="1">
    <citation type="submission" date="2016-12" db="EMBL/GenBank/DDBJ databases">
        <authorList>
            <person name="Song W.-J."/>
            <person name="Kurnit D.M."/>
        </authorList>
    </citation>
    <scope>NUCLEOTIDE SEQUENCE [LARGE SCALE GENOMIC DNA]</scope>
    <source>
        <strain evidence="13 14">175</strain>
    </source>
</reference>
<evidence type="ECO:0000256" key="2">
    <source>
        <dbReference type="ARBA" id="ARBA00022490"/>
    </source>
</evidence>
<dbReference type="RefSeq" id="WP_085210636.1">
    <property type="nucleotide sequence ID" value="NZ_FXAM01000001.1"/>
</dbReference>
<dbReference type="PANTHER" id="PTHR30314">
    <property type="entry name" value="CELL DIVISION PROTEIN FTSZ-RELATED"/>
    <property type="match status" value="1"/>
</dbReference>
<dbReference type="HAMAP" id="MF_00909">
    <property type="entry name" value="FtsZ"/>
    <property type="match status" value="1"/>
</dbReference>
<evidence type="ECO:0000313" key="13">
    <source>
        <dbReference type="EMBL" id="SMF93788.1"/>
    </source>
</evidence>
<dbReference type="GO" id="GO:0000917">
    <property type="term" value="P:division septum assembly"/>
    <property type="evidence" value="ECO:0007669"/>
    <property type="project" value="UniProtKB-KW"/>
</dbReference>
<evidence type="ECO:0000256" key="3">
    <source>
        <dbReference type="ARBA" id="ARBA00022618"/>
    </source>
</evidence>
<dbReference type="Gene3D" id="3.30.1330.20">
    <property type="entry name" value="Tubulin/FtsZ, C-terminal domain"/>
    <property type="match status" value="1"/>
</dbReference>
<evidence type="ECO:0000259" key="12">
    <source>
        <dbReference type="SMART" id="SM00865"/>
    </source>
</evidence>
<dbReference type="Proteomes" id="UP000192923">
    <property type="component" value="Unassembled WGS sequence"/>
</dbReference>
<dbReference type="InterPro" id="IPR024757">
    <property type="entry name" value="FtsZ_C"/>
</dbReference>
<proteinExistence type="inferred from homology"/>
<dbReference type="InterPro" id="IPR018316">
    <property type="entry name" value="Tubulin/FtsZ_2-layer-sand-dom"/>
</dbReference>
<dbReference type="Gene3D" id="3.40.50.1440">
    <property type="entry name" value="Tubulin/FtsZ, GTPase domain"/>
    <property type="match status" value="1"/>
</dbReference>
<accession>A0A1Y6CT50</accession>
<comment type="subcellular location">
    <subcellularLocation>
        <location evidence="8">Cytoplasm</location>
    </subcellularLocation>
    <text evidence="8">Assembles at midcell at the inner surface of the cytoplasmic membrane.</text>
</comment>
<feature type="binding site" evidence="8">
    <location>
        <begin position="22"/>
        <end position="26"/>
    </location>
    <ligand>
        <name>GTP</name>
        <dbReference type="ChEBI" id="CHEBI:37565"/>
    </ligand>
</feature>
<dbReference type="GO" id="GO:0005737">
    <property type="term" value="C:cytoplasm"/>
    <property type="evidence" value="ECO:0007669"/>
    <property type="project" value="UniProtKB-SubCell"/>
</dbReference>
<keyword evidence="14" id="KW-1185">Reference proteome</keyword>
<dbReference type="GO" id="GO:0005525">
    <property type="term" value="F:GTP binding"/>
    <property type="evidence" value="ECO:0007669"/>
    <property type="project" value="UniProtKB-UniRule"/>
</dbReference>
<gene>
    <name evidence="8" type="primary">ftsZ</name>
    <name evidence="13" type="ORF">SAMN02949497_1080</name>
</gene>
<dbReference type="SUPFAM" id="SSF55307">
    <property type="entry name" value="Tubulin C-terminal domain-like"/>
    <property type="match status" value="1"/>
</dbReference>
<keyword evidence="6 8" id="KW-0717">Septation</keyword>
<dbReference type="OrthoDB" id="9813375at2"/>
<name>A0A1Y6CT50_9GAMM</name>
<dbReference type="InterPro" id="IPR003008">
    <property type="entry name" value="Tubulin_FtsZ_GTPase"/>
</dbReference>
<dbReference type="InterPro" id="IPR037103">
    <property type="entry name" value="Tubulin/FtsZ-like_C"/>
</dbReference>
<evidence type="ECO:0000256" key="6">
    <source>
        <dbReference type="ARBA" id="ARBA00023210"/>
    </source>
</evidence>
<comment type="similarity">
    <text evidence="1 8 10">Belongs to the FtsZ family.</text>
</comment>
<sequence length="381" mass="40120">MKFELVDSYSQSAVIKVIGIGGGGGNAVNHMVNSSIEGVDFICANTDAQALKSIRARSVIQLGNALTKGLGAGANPEIGRQAALDDRDRIMEVLEGADMVFITAGMGGGTGTGAAPVIAEIAKEAGILTVAVVTKPFPFEGKKRRDLAEKGIDELSQFVDSLITIPNEKLLSVLGKDVSLISAFAAANDVLLGAVQGIADLITRPGLINVDFADVRTVMSEMGIAMMGTGIGLGDHRAREAAEKAIASPLLEDISLSGARGVLVNITACQDLSIGEFGEVGETVREFASDEAVVVIGTAIDPTLEDEVRVTVVATGLSSQRQAVEAPIKLVRNTSGEVDYGTYERPAKFRKEAKSEGRNETKKDMDLEYLDIPAFLRRQAD</sequence>
<evidence type="ECO:0000256" key="8">
    <source>
        <dbReference type="HAMAP-Rule" id="MF_00909"/>
    </source>
</evidence>
<dbReference type="InterPro" id="IPR020805">
    <property type="entry name" value="Cell_div_FtsZ_CS"/>
</dbReference>
<feature type="binding site" evidence="8">
    <location>
        <position position="140"/>
    </location>
    <ligand>
        <name>GTP</name>
        <dbReference type="ChEBI" id="CHEBI:37565"/>
    </ligand>
</feature>
<evidence type="ECO:0000256" key="1">
    <source>
        <dbReference type="ARBA" id="ARBA00009690"/>
    </source>
</evidence>
<evidence type="ECO:0000256" key="9">
    <source>
        <dbReference type="NCBIfam" id="TIGR00065"/>
    </source>
</evidence>
<dbReference type="InterPro" id="IPR000158">
    <property type="entry name" value="Cell_div_FtsZ"/>
</dbReference>
<dbReference type="Pfam" id="PF00091">
    <property type="entry name" value="Tubulin"/>
    <property type="match status" value="1"/>
</dbReference>
<feature type="binding site" evidence="8">
    <location>
        <position position="188"/>
    </location>
    <ligand>
        <name>GTP</name>
        <dbReference type="ChEBI" id="CHEBI:37565"/>
    </ligand>
</feature>
<organism evidence="13 14">
    <name type="scientific">Methylomagnum ishizawai</name>
    <dbReference type="NCBI Taxonomy" id="1760988"/>
    <lineage>
        <taxon>Bacteria</taxon>
        <taxon>Pseudomonadati</taxon>
        <taxon>Pseudomonadota</taxon>
        <taxon>Gammaproteobacteria</taxon>
        <taxon>Methylococcales</taxon>
        <taxon>Methylococcaceae</taxon>
        <taxon>Methylomagnum</taxon>
    </lineage>
</organism>
<dbReference type="GO" id="GO:0032153">
    <property type="term" value="C:cell division site"/>
    <property type="evidence" value="ECO:0007669"/>
    <property type="project" value="UniProtKB-UniRule"/>
</dbReference>
<dbReference type="PROSITE" id="PS01134">
    <property type="entry name" value="FTSZ_1"/>
    <property type="match status" value="1"/>
</dbReference>
<dbReference type="AlphaFoldDB" id="A0A1Y6CT50"/>
<keyword evidence="5 8" id="KW-0342">GTP-binding</keyword>
<dbReference type="GO" id="GO:0003924">
    <property type="term" value="F:GTPase activity"/>
    <property type="evidence" value="ECO:0007669"/>
    <property type="project" value="UniProtKB-UniRule"/>
</dbReference>
<dbReference type="InterPro" id="IPR008280">
    <property type="entry name" value="Tub_FtsZ_C"/>
</dbReference>
<dbReference type="STRING" id="1760988.SAMN02949497_1080"/>